<dbReference type="FunFam" id="4.10.1000.10:FF:000001">
    <property type="entry name" value="zinc finger CCCH domain-containing protein 15-like"/>
    <property type="match status" value="1"/>
</dbReference>
<feature type="compositionally biased region" description="Polar residues" evidence="7">
    <location>
        <begin position="135"/>
        <end position="147"/>
    </location>
</feature>
<evidence type="ECO:0000256" key="6">
    <source>
        <dbReference type="SAM" id="Coils"/>
    </source>
</evidence>
<dbReference type="GO" id="GO:0008270">
    <property type="term" value="F:zinc ion binding"/>
    <property type="evidence" value="ECO:0007669"/>
    <property type="project" value="UniProtKB-KW"/>
</dbReference>
<feature type="zinc finger region" description="C3H1-type" evidence="5">
    <location>
        <begin position="189"/>
        <end position="217"/>
    </location>
</feature>
<feature type="compositionally biased region" description="Polar residues" evidence="7">
    <location>
        <begin position="156"/>
        <end position="173"/>
    </location>
</feature>
<dbReference type="EMBL" id="QEAP01000069">
    <property type="protein sequence ID" value="TPX75761.1"/>
    <property type="molecule type" value="Genomic_DNA"/>
</dbReference>
<dbReference type="InterPro" id="IPR000571">
    <property type="entry name" value="Znf_CCCH"/>
</dbReference>
<evidence type="ECO:0000313" key="10">
    <source>
        <dbReference type="Proteomes" id="UP000320333"/>
    </source>
</evidence>
<feature type="compositionally biased region" description="Low complexity" evidence="7">
    <location>
        <begin position="96"/>
        <end position="105"/>
    </location>
</feature>
<evidence type="ECO:0000256" key="4">
    <source>
        <dbReference type="ARBA" id="ARBA00022833"/>
    </source>
</evidence>
<dbReference type="GO" id="GO:0003729">
    <property type="term" value="F:mRNA binding"/>
    <property type="evidence" value="ECO:0007669"/>
    <property type="project" value="InterPro"/>
</dbReference>
<feature type="region of interest" description="Disordered" evidence="7">
    <location>
        <begin position="262"/>
        <end position="298"/>
    </location>
</feature>
<dbReference type="SMART" id="SM00356">
    <property type="entry name" value="ZnF_C3H1"/>
    <property type="match status" value="2"/>
</dbReference>
<dbReference type="Gene3D" id="4.10.1000.10">
    <property type="entry name" value="Zinc finger, CCCH-type"/>
    <property type="match status" value="2"/>
</dbReference>
<keyword evidence="6" id="KW-0175">Coiled coil</keyword>
<feature type="compositionally biased region" description="Polar residues" evidence="7">
    <location>
        <begin position="413"/>
        <end position="446"/>
    </location>
</feature>
<dbReference type="InterPro" id="IPR036855">
    <property type="entry name" value="Znf_CCCH_sf"/>
</dbReference>
<keyword evidence="1 5" id="KW-0479">Metal-binding</keyword>
<feature type="domain" description="C3H1-type" evidence="8">
    <location>
        <begin position="189"/>
        <end position="217"/>
    </location>
</feature>
<evidence type="ECO:0000256" key="2">
    <source>
        <dbReference type="ARBA" id="ARBA00022737"/>
    </source>
</evidence>
<dbReference type="STRING" id="246404.A0A507FH72"/>
<dbReference type="FunFam" id="4.10.1000.10:FF:000002">
    <property type="entry name" value="Zinc finger protein 36, C3H1 type-like 1"/>
    <property type="match status" value="1"/>
</dbReference>
<dbReference type="InterPro" id="IPR045877">
    <property type="entry name" value="ZFP36-like"/>
</dbReference>
<dbReference type="OrthoDB" id="410307at2759"/>
<dbReference type="SUPFAM" id="SSF90229">
    <property type="entry name" value="CCCH zinc finger"/>
    <property type="match status" value="2"/>
</dbReference>
<feature type="coiled-coil region" evidence="6">
    <location>
        <begin position="322"/>
        <end position="374"/>
    </location>
</feature>
<evidence type="ECO:0000256" key="1">
    <source>
        <dbReference type="ARBA" id="ARBA00022723"/>
    </source>
</evidence>
<dbReference type="Pfam" id="PF00642">
    <property type="entry name" value="zf-CCCH"/>
    <property type="match status" value="2"/>
</dbReference>
<feature type="compositionally biased region" description="Low complexity" evidence="7">
    <location>
        <begin position="521"/>
        <end position="548"/>
    </location>
</feature>
<dbReference type="PROSITE" id="PS50103">
    <property type="entry name" value="ZF_C3H1"/>
    <property type="match status" value="2"/>
</dbReference>
<keyword evidence="10" id="KW-1185">Reference proteome</keyword>
<feature type="domain" description="C3H1-type" evidence="8">
    <location>
        <begin position="227"/>
        <end position="255"/>
    </location>
</feature>
<proteinExistence type="predicted"/>
<protein>
    <recommendedName>
        <fullName evidence="8">C3H1-type domain-containing protein</fullName>
    </recommendedName>
</protein>
<keyword evidence="3 5" id="KW-0863">Zinc-finger</keyword>
<feature type="zinc finger region" description="C3H1-type" evidence="5">
    <location>
        <begin position="227"/>
        <end position="255"/>
    </location>
</feature>
<feature type="compositionally biased region" description="Polar residues" evidence="7">
    <location>
        <begin position="264"/>
        <end position="296"/>
    </location>
</feature>
<accession>A0A507FH72</accession>
<comment type="caution">
    <text evidence="9">The sequence shown here is derived from an EMBL/GenBank/DDBJ whole genome shotgun (WGS) entry which is preliminary data.</text>
</comment>
<organism evidence="9 10">
    <name type="scientific">Chytriomyces confervae</name>
    <dbReference type="NCBI Taxonomy" id="246404"/>
    <lineage>
        <taxon>Eukaryota</taxon>
        <taxon>Fungi</taxon>
        <taxon>Fungi incertae sedis</taxon>
        <taxon>Chytridiomycota</taxon>
        <taxon>Chytridiomycota incertae sedis</taxon>
        <taxon>Chytridiomycetes</taxon>
        <taxon>Chytridiales</taxon>
        <taxon>Chytriomycetaceae</taxon>
        <taxon>Chytriomyces</taxon>
    </lineage>
</organism>
<dbReference type="PANTHER" id="PTHR12547:SF18">
    <property type="entry name" value="PROTEIN TIS11"/>
    <property type="match status" value="1"/>
</dbReference>
<feature type="compositionally biased region" description="Basic and acidic residues" evidence="7">
    <location>
        <begin position="68"/>
        <end position="78"/>
    </location>
</feature>
<evidence type="ECO:0000256" key="5">
    <source>
        <dbReference type="PROSITE-ProRule" id="PRU00723"/>
    </source>
</evidence>
<feature type="region of interest" description="Disordered" evidence="7">
    <location>
        <begin position="413"/>
        <end position="467"/>
    </location>
</feature>
<gene>
    <name evidence="9" type="ORF">CcCBS67573_g02971</name>
</gene>
<keyword evidence="4 5" id="KW-0862">Zinc</keyword>
<name>A0A507FH72_9FUNG</name>
<evidence type="ECO:0000313" key="9">
    <source>
        <dbReference type="EMBL" id="TPX75761.1"/>
    </source>
</evidence>
<feature type="compositionally biased region" description="Polar residues" evidence="7">
    <location>
        <begin position="81"/>
        <end position="92"/>
    </location>
</feature>
<dbReference type="Proteomes" id="UP000320333">
    <property type="component" value="Unassembled WGS sequence"/>
</dbReference>
<keyword evidence="2" id="KW-0677">Repeat</keyword>
<dbReference type="PANTHER" id="PTHR12547">
    <property type="entry name" value="CCCH ZINC FINGER/TIS11-RELATED"/>
    <property type="match status" value="1"/>
</dbReference>
<reference evidence="9 10" key="1">
    <citation type="journal article" date="2019" name="Sci. Rep.">
        <title>Comparative genomics of chytrid fungi reveal insights into the obligate biotrophic and pathogenic lifestyle of Synchytrium endobioticum.</title>
        <authorList>
            <person name="van de Vossenberg B.T.L.H."/>
            <person name="Warris S."/>
            <person name="Nguyen H.D.T."/>
            <person name="van Gent-Pelzer M.P.E."/>
            <person name="Joly D.L."/>
            <person name="van de Geest H.C."/>
            <person name="Bonants P.J.M."/>
            <person name="Smith D.S."/>
            <person name="Levesque C.A."/>
            <person name="van der Lee T.A.J."/>
        </authorList>
    </citation>
    <scope>NUCLEOTIDE SEQUENCE [LARGE SCALE GENOMIC DNA]</scope>
    <source>
        <strain evidence="9 10">CBS 675.73</strain>
    </source>
</reference>
<feature type="region of interest" description="Disordered" evidence="7">
    <location>
        <begin position="53"/>
        <end position="188"/>
    </location>
</feature>
<feature type="region of interest" description="Disordered" evidence="7">
    <location>
        <begin position="521"/>
        <end position="574"/>
    </location>
</feature>
<sequence length="770" mass="84512">MSTHTPPVQGDAQNGHGFEYGSGYEYGDYGEYEADFAASFEGLSVSAGAQPSGTFAGSASGGYAGFRESGRDRERERSQSFPSVTSIQSIQSIPPAHAMHASSHAGYGEQASNMHGIGRSGNNPSTRMRMGSVPTLHSHQQLNPGHSNHTHLGHLNHNSHSIQSVQQRQNDVNMRSRPAGGPSDKKSNLYKTEYCRSMEETGECRYGTKCQFAHSEMELRIVDRHPKYKTQMCKTFWETGHCPYGKRCCFIHAPNPNVGGLDSDLTSPITPASTPVRSKSFSTPSTYHGTPSSVMSSPYAKLNQHNASNAHFQQHQQQQLHYQQQQQQLQLLHQEQQQHQQQQHLQQQQKQLQKQQQAQQQQQQQQQQQTFEEEPAIHSVMPSKSSFLLRGNYSSSLPASPVELFQNNISRTSSPASNLQMPFVKSSTPVSSLAGQLPSRRSSGTPSIDAYQQQQRHTRTRQPSYQETIREEALRGLSQDEYVTLMLLRQQQRSAMSMRELSSVREVPARINTAFEAHQQYYNQQQQQQQQPAQQQQQQQQPQPQQHQSGFEPTPVGSYASLRGGSSDFQTPSSSILATSATSESLFFEPRRSSLVDDVNGNNGPLLSGGSGGAISPLASSPLKPFADDMNVGFTARSGSVGNSTGAGGSFVQRRTRSVTQPITQNEELEELFYMGQASLHQQQSGSYSSNAGGTNSYLMNHSSGANGGNGGVFNFEGPTDSSLRPFLGDTENAYGRSAASAGGNGFVARATDGQRQHTRALSHAGLDFW</sequence>
<evidence type="ECO:0000256" key="7">
    <source>
        <dbReference type="SAM" id="MobiDB-lite"/>
    </source>
</evidence>
<evidence type="ECO:0000256" key="3">
    <source>
        <dbReference type="ARBA" id="ARBA00022771"/>
    </source>
</evidence>
<dbReference type="AlphaFoldDB" id="A0A507FH72"/>
<evidence type="ECO:0000259" key="8">
    <source>
        <dbReference type="PROSITE" id="PS50103"/>
    </source>
</evidence>